<dbReference type="AlphaFoldDB" id="A0A955L8G4"/>
<dbReference type="GO" id="GO:0032259">
    <property type="term" value="P:methylation"/>
    <property type="evidence" value="ECO:0007669"/>
    <property type="project" value="UniProtKB-KW"/>
</dbReference>
<evidence type="ECO:0000259" key="1">
    <source>
        <dbReference type="Pfam" id="PF08241"/>
    </source>
</evidence>
<evidence type="ECO:0000313" key="3">
    <source>
        <dbReference type="Proteomes" id="UP000754563"/>
    </source>
</evidence>
<dbReference type="PANTHER" id="PTHR43861:SF1">
    <property type="entry name" value="TRANS-ACONITATE 2-METHYLTRANSFERASE"/>
    <property type="match status" value="1"/>
</dbReference>
<accession>A0A955L8G4</accession>
<reference evidence="2" key="2">
    <citation type="journal article" date="2021" name="Microbiome">
        <title>Successional dynamics and alternative stable states in a saline activated sludge microbial community over 9 years.</title>
        <authorList>
            <person name="Wang Y."/>
            <person name="Ye J."/>
            <person name="Ju F."/>
            <person name="Liu L."/>
            <person name="Boyd J.A."/>
            <person name="Deng Y."/>
            <person name="Parks D.H."/>
            <person name="Jiang X."/>
            <person name="Yin X."/>
            <person name="Woodcroft B.J."/>
            <person name="Tyson G.W."/>
            <person name="Hugenholtz P."/>
            <person name="Polz M.F."/>
            <person name="Zhang T."/>
        </authorList>
    </citation>
    <scope>NUCLEOTIDE SEQUENCE</scope>
    <source>
        <strain evidence="2">HKST-UBA11</strain>
    </source>
</reference>
<evidence type="ECO:0000313" key="2">
    <source>
        <dbReference type="EMBL" id="MCA9385597.1"/>
    </source>
</evidence>
<keyword evidence="2" id="KW-0808">Transferase</keyword>
<keyword evidence="2" id="KW-0489">Methyltransferase</keyword>
<dbReference type="SUPFAM" id="SSF53335">
    <property type="entry name" value="S-adenosyl-L-methionine-dependent methyltransferases"/>
    <property type="match status" value="1"/>
</dbReference>
<comment type="caution">
    <text evidence="2">The sequence shown here is derived from an EMBL/GenBank/DDBJ whole genome shotgun (WGS) entry which is preliminary data.</text>
</comment>
<proteinExistence type="predicted"/>
<dbReference type="Gene3D" id="3.40.50.150">
    <property type="entry name" value="Vaccinia Virus protein VP39"/>
    <property type="match status" value="1"/>
</dbReference>
<dbReference type="InterPro" id="IPR013216">
    <property type="entry name" value="Methyltransf_11"/>
</dbReference>
<gene>
    <name evidence="2" type="ORF">KC717_03030</name>
</gene>
<name>A0A955L8G4_9BACT</name>
<dbReference type="GO" id="GO:0008757">
    <property type="term" value="F:S-adenosylmethionine-dependent methyltransferase activity"/>
    <property type="evidence" value="ECO:0007669"/>
    <property type="project" value="InterPro"/>
</dbReference>
<dbReference type="CDD" id="cd02440">
    <property type="entry name" value="AdoMet_MTases"/>
    <property type="match status" value="1"/>
</dbReference>
<sequence length="241" mass="27576">MNNLDLKKWDDGVGYYLGVLSETKDPFKKEIDTPRFLKLLGNVSGKSILDIGCGNGEFCRLLSSKGASVMGLDGSERMIAEAKKVCTNCVYVRCDLMSEVIPFEEDTFDIVTAKMLLMNIASIPLVCKKIRRILKPGGIFAVDVVHPVRTILKKYSKTSIKYDEDLDYFSEKRGEVNFQGAKFPFYYRPVEKYINDILSSGFQLDLIKETYITEEFVEKYPETEDKLRNPLTLHMVFRNDK</sequence>
<organism evidence="2 3">
    <name type="scientific">Candidatus Dojkabacteria bacterium</name>
    <dbReference type="NCBI Taxonomy" id="2099670"/>
    <lineage>
        <taxon>Bacteria</taxon>
        <taxon>Candidatus Dojkabacteria</taxon>
    </lineage>
</organism>
<reference evidence="2" key="1">
    <citation type="submission" date="2020-04" db="EMBL/GenBank/DDBJ databases">
        <authorList>
            <person name="Zhang T."/>
        </authorList>
    </citation>
    <scope>NUCLEOTIDE SEQUENCE</scope>
    <source>
        <strain evidence="2">HKST-UBA11</strain>
    </source>
</reference>
<dbReference type="InterPro" id="IPR029063">
    <property type="entry name" value="SAM-dependent_MTases_sf"/>
</dbReference>
<dbReference type="EMBL" id="JAGQLH010000029">
    <property type="protein sequence ID" value="MCA9385597.1"/>
    <property type="molecule type" value="Genomic_DNA"/>
</dbReference>
<dbReference type="PANTHER" id="PTHR43861">
    <property type="entry name" value="TRANS-ACONITATE 2-METHYLTRANSFERASE-RELATED"/>
    <property type="match status" value="1"/>
</dbReference>
<feature type="domain" description="Methyltransferase type 11" evidence="1">
    <location>
        <begin position="49"/>
        <end position="141"/>
    </location>
</feature>
<dbReference type="Proteomes" id="UP000754563">
    <property type="component" value="Unassembled WGS sequence"/>
</dbReference>
<protein>
    <submittedName>
        <fullName evidence="2">Class I SAM-dependent methyltransferase</fullName>
    </submittedName>
</protein>
<dbReference type="Pfam" id="PF08241">
    <property type="entry name" value="Methyltransf_11"/>
    <property type="match status" value="1"/>
</dbReference>